<dbReference type="RefSeq" id="WP_093394980.1">
    <property type="nucleotide sequence ID" value="NZ_FOUU01000005.1"/>
</dbReference>
<evidence type="ECO:0000259" key="2">
    <source>
        <dbReference type="Pfam" id="PF00535"/>
    </source>
</evidence>
<dbReference type="Proteomes" id="UP000199611">
    <property type="component" value="Unassembled WGS sequence"/>
</dbReference>
<dbReference type="InterPro" id="IPR029044">
    <property type="entry name" value="Nucleotide-diphossugar_trans"/>
</dbReference>
<dbReference type="CDD" id="cd04186">
    <property type="entry name" value="GT_2_like_c"/>
    <property type="match status" value="1"/>
</dbReference>
<protein>
    <recommendedName>
        <fullName evidence="2">Glycosyltransferase 2-like domain-containing protein</fullName>
    </recommendedName>
</protein>
<accession>A0A1I4U7H5</accession>
<dbReference type="STRING" id="39841.SAMN05660836_01688"/>
<dbReference type="OrthoDB" id="9771846at2"/>
<reference evidence="3 4" key="1">
    <citation type="submission" date="2016-10" db="EMBL/GenBank/DDBJ databases">
        <authorList>
            <person name="de Groot N.N."/>
        </authorList>
    </citation>
    <scope>NUCLEOTIDE SEQUENCE [LARGE SCALE GENOMIC DNA]</scope>
    <source>
        <strain evidence="3 4">DSM 9990</strain>
    </source>
</reference>
<proteinExistence type="predicted"/>
<dbReference type="EMBL" id="FOUU01000005">
    <property type="protein sequence ID" value="SFM84976.1"/>
    <property type="molecule type" value="Genomic_DNA"/>
</dbReference>
<evidence type="ECO:0000256" key="1">
    <source>
        <dbReference type="SAM" id="Phobius"/>
    </source>
</evidence>
<feature type="domain" description="Glycosyltransferase 2-like" evidence="2">
    <location>
        <begin position="5"/>
        <end position="126"/>
    </location>
</feature>
<dbReference type="Gene3D" id="3.90.550.10">
    <property type="entry name" value="Spore Coat Polysaccharide Biosynthesis Protein SpsA, Chain A"/>
    <property type="match status" value="1"/>
</dbReference>
<dbReference type="AlphaFoldDB" id="A0A1I4U7H5"/>
<name>A0A1I4U7H5_9BACT</name>
<sequence length="306" mass="35139">MKPLSVIIVSWNTREMLEECLRSLYEQPTRVPFVTYVVDNASVDGSSEMVRNLFPQVELVENEENVGFAKANNQILRQVVTPYALLLNSDTIIPKSDVFGPWIDFMEKHPECAASGCRLTFPDGSQQVGDAGYRPSLKTVLCHALFFSRLFPEKCKGIFLTGIPKRDGEIDVDWVCGAAMMVRMSIVRRVGYMDEGFFMFAEDIEWGCRMKEAGYRVCYLPWITIVHLQGVSSGKQKIQGFSSLWLRNVRKIFERYNPGVPGRMCDVLMGLGLFLRALLYFVAGEKYRNKARRMFHYFEDIIFRKV</sequence>
<evidence type="ECO:0000313" key="4">
    <source>
        <dbReference type="Proteomes" id="UP000199611"/>
    </source>
</evidence>
<dbReference type="PANTHER" id="PTHR43179">
    <property type="entry name" value="RHAMNOSYLTRANSFERASE WBBL"/>
    <property type="match status" value="1"/>
</dbReference>
<gene>
    <name evidence="3" type="ORF">SAMN05660836_01688</name>
</gene>
<dbReference type="SUPFAM" id="SSF53448">
    <property type="entry name" value="Nucleotide-diphospho-sugar transferases"/>
    <property type="match status" value="1"/>
</dbReference>
<dbReference type="Pfam" id="PF00535">
    <property type="entry name" value="Glycos_transf_2"/>
    <property type="match status" value="1"/>
</dbReference>
<feature type="transmembrane region" description="Helical" evidence="1">
    <location>
        <begin position="267"/>
        <end position="284"/>
    </location>
</feature>
<keyword evidence="1" id="KW-1133">Transmembrane helix</keyword>
<keyword evidence="1" id="KW-0812">Transmembrane</keyword>
<keyword evidence="1" id="KW-0472">Membrane</keyword>
<keyword evidence="4" id="KW-1185">Reference proteome</keyword>
<organism evidence="3 4">
    <name type="scientific">Thermodesulforhabdus norvegica</name>
    <dbReference type="NCBI Taxonomy" id="39841"/>
    <lineage>
        <taxon>Bacteria</taxon>
        <taxon>Pseudomonadati</taxon>
        <taxon>Thermodesulfobacteriota</taxon>
        <taxon>Syntrophobacteria</taxon>
        <taxon>Syntrophobacterales</taxon>
        <taxon>Thermodesulforhabdaceae</taxon>
        <taxon>Thermodesulforhabdus</taxon>
    </lineage>
</organism>
<dbReference type="PANTHER" id="PTHR43179:SF7">
    <property type="entry name" value="RHAMNOSYLTRANSFERASE WBBL"/>
    <property type="match status" value="1"/>
</dbReference>
<dbReference type="InterPro" id="IPR001173">
    <property type="entry name" value="Glyco_trans_2-like"/>
</dbReference>
<evidence type="ECO:0000313" key="3">
    <source>
        <dbReference type="EMBL" id="SFM84976.1"/>
    </source>
</evidence>